<dbReference type="Gene3D" id="3.40.50.150">
    <property type="entry name" value="Vaccinia Virus protein VP39"/>
    <property type="match status" value="1"/>
</dbReference>
<dbReference type="EMBL" id="JABANE010000024">
    <property type="protein sequence ID" value="NME68474.1"/>
    <property type="molecule type" value="Genomic_DNA"/>
</dbReference>
<reference evidence="2 3" key="1">
    <citation type="submission" date="2020-04" db="EMBL/GenBank/DDBJ databases">
        <title>Flammeovirga sp. SR4, a novel species isolated from seawater.</title>
        <authorList>
            <person name="Wang X."/>
        </authorList>
    </citation>
    <scope>NUCLEOTIDE SEQUENCE [LARGE SCALE GENOMIC DNA]</scope>
    <source>
        <strain evidence="2 3">ATCC 23126</strain>
    </source>
</reference>
<gene>
    <name evidence="2" type="ORF">HHU12_10935</name>
</gene>
<dbReference type="GO" id="GO:0008757">
    <property type="term" value="F:S-adenosylmethionine-dependent methyltransferase activity"/>
    <property type="evidence" value="ECO:0007669"/>
    <property type="project" value="InterPro"/>
</dbReference>
<dbReference type="PANTHER" id="PTHR43861">
    <property type="entry name" value="TRANS-ACONITATE 2-METHYLTRANSFERASE-RELATED"/>
    <property type="match status" value="1"/>
</dbReference>
<dbReference type="CDD" id="cd02440">
    <property type="entry name" value="AdoMet_MTases"/>
    <property type="match status" value="1"/>
</dbReference>
<organism evidence="2 3">
    <name type="scientific">Flammeovirga aprica JL-4</name>
    <dbReference type="NCBI Taxonomy" id="694437"/>
    <lineage>
        <taxon>Bacteria</taxon>
        <taxon>Pseudomonadati</taxon>
        <taxon>Bacteroidota</taxon>
        <taxon>Cytophagia</taxon>
        <taxon>Cytophagales</taxon>
        <taxon>Flammeovirgaceae</taxon>
        <taxon>Flammeovirga</taxon>
    </lineage>
</organism>
<evidence type="ECO:0000313" key="3">
    <source>
        <dbReference type="Proteomes" id="UP000576082"/>
    </source>
</evidence>
<dbReference type="RefSeq" id="WP_169656777.1">
    <property type="nucleotide sequence ID" value="NZ_JABANE010000024.1"/>
</dbReference>
<sequence>MDQKEINQKNKAIWEANAKVWDEKMGEKGNDWHLHLIAPPTDTLLDLQPDDHLLDVGCGNGIFARRITEKGFKVTAFDFSEENIKRAKTHGGSVDYFVIDATLREELQTLGNSFDKVVANMVLMDMPDLNPLFKYVSDVLTLEGSFVFSIQHPAFNSEFVDFQEEGLLIKNYIKNSTSKGVALEEQPEEQFYFHRPISEYSKLAFKYKFVIDAIEEPVFDRGDLFSKIPPVIIFRLRRR</sequence>
<feature type="domain" description="Methyltransferase type 11" evidence="1">
    <location>
        <begin position="54"/>
        <end position="148"/>
    </location>
</feature>
<evidence type="ECO:0000313" key="2">
    <source>
        <dbReference type="EMBL" id="NME68474.1"/>
    </source>
</evidence>
<comment type="caution">
    <text evidence="2">The sequence shown here is derived from an EMBL/GenBank/DDBJ whole genome shotgun (WGS) entry which is preliminary data.</text>
</comment>
<dbReference type="Proteomes" id="UP000576082">
    <property type="component" value="Unassembled WGS sequence"/>
</dbReference>
<accession>A0A7X9P404</accession>
<keyword evidence="3" id="KW-1185">Reference proteome</keyword>
<dbReference type="InterPro" id="IPR013216">
    <property type="entry name" value="Methyltransf_11"/>
</dbReference>
<protein>
    <submittedName>
        <fullName evidence="2">Class I SAM-dependent methyltransferase</fullName>
    </submittedName>
</protein>
<dbReference type="AlphaFoldDB" id="A0A7X9P404"/>
<keyword evidence="2" id="KW-0808">Transferase</keyword>
<dbReference type="SUPFAM" id="SSF53335">
    <property type="entry name" value="S-adenosyl-L-methionine-dependent methyltransferases"/>
    <property type="match status" value="1"/>
</dbReference>
<dbReference type="InterPro" id="IPR029063">
    <property type="entry name" value="SAM-dependent_MTases_sf"/>
</dbReference>
<dbReference type="GO" id="GO:0032259">
    <property type="term" value="P:methylation"/>
    <property type="evidence" value="ECO:0007669"/>
    <property type="project" value="UniProtKB-KW"/>
</dbReference>
<dbReference type="Pfam" id="PF08241">
    <property type="entry name" value="Methyltransf_11"/>
    <property type="match status" value="1"/>
</dbReference>
<proteinExistence type="predicted"/>
<name>A0A7X9P404_9BACT</name>
<evidence type="ECO:0000259" key="1">
    <source>
        <dbReference type="Pfam" id="PF08241"/>
    </source>
</evidence>
<keyword evidence="2" id="KW-0489">Methyltransferase</keyword>